<dbReference type="EMBL" id="JAKHPW010000005">
    <property type="protein sequence ID" value="MCZ3622329.1"/>
    <property type="molecule type" value="Genomic_DNA"/>
</dbReference>
<feature type="transmembrane region" description="Helical" evidence="1">
    <location>
        <begin position="349"/>
        <end position="367"/>
    </location>
</feature>
<name>A0ABT4K2H6_9LACO</name>
<evidence type="ECO:0000313" key="2">
    <source>
        <dbReference type="EMBL" id="MCZ3622329.1"/>
    </source>
</evidence>
<keyword evidence="1" id="KW-0472">Membrane</keyword>
<protein>
    <submittedName>
        <fullName evidence="2">Oligosaccharide repeat unit polymerase</fullName>
    </submittedName>
</protein>
<feature type="transmembrane region" description="Helical" evidence="1">
    <location>
        <begin position="68"/>
        <end position="89"/>
    </location>
</feature>
<feature type="transmembrane region" description="Helical" evidence="1">
    <location>
        <begin position="320"/>
        <end position="342"/>
    </location>
</feature>
<accession>A0ABT4K2H6</accession>
<evidence type="ECO:0000313" key="3">
    <source>
        <dbReference type="Proteomes" id="UP001211420"/>
    </source>
</evidence>
<feature type="transmembrane region" description="Helical" evidence="1">
    <location>
        <begin position="24"/>
        <end position="47"/>
    </location>
</feature>
<keyword evidence="3" id="KW-1185">Reference proteome</keyword>
<keyword evidence="1" id="KW-1133">Transmembrane helix</keyword>
<dbReference type="Proteomes" id="UP001211420">
    <property type="component" value="Unassembled WGS sequence"/>
</dbReference>
<gene>
    <name evidence="2" type="ORF">L2772_05535</name>
</gene>
<sequence length="409" mass="47504">MYIISLGFAAINYNSWGLNDYSSLTFSIVFGGAIIFILIEFICKFVIYHFRFRRVINKIKHKRVNKIVLNKYVTIFIIVLNLFTIILWYKALKNSGLGFSSFSDMMQNYRATTSYSLDSQDIIPGYLQQLAKLLTVCGYFYSFALFFNLANKTIKKADYYLCIPNIVIYIIYSILDSNRLNLLGLVGAFVIYYFAIKNVSQQHSNSVKSLFKLIVSFVIVLFVFYGIRLIVGRTGSEDTDFISYISMYVGAPVKLLDMFIKQPVSDFTVWGKETFVSINSLLRKMGFDIPKYLMHKEFRIYNGISLGNVYSAYRSWYSDFGLIGVFSLQSIFSIFYTCYYYILKKKGILNHQFAFLLYGYFSLALFLHPIEDWFYSMFVSVGTLTFIIIFAIIYKIAIKDEIYIGEKND</sequence>
<evidence type="ECO:0000256" key="1">
    <source>
        <dbReference type="SAM" id="Phobius"/>
    </source>
</evidence>
<reference evidence="2 3" key="1">
    <citation type="submission" date="2022-01" db="EMBL/GenBank/DDBJ databases">
        <title>VMRC isolate genome collection.</title>
        <authorList>
            <person name="France M."/>
            <person name="Rutt L."/>
            <person name="Humphrys M."/>
            <person name="Ravel J."/>
        </authorList>
    </citation>
    <scope>NUCLEOTIDE SEQUENCE [LARGE SCALE GENOMIC DNA]</scope>
    <source>
        <strain evidence="2 3">C0172B4</strain>
    </source>
</reference>
<feature type="transmembrane region" description="Helical" evidence="1">
    <location>
        <begin position="373"/>
        <end position="394"/>
    </location>
</feature>
<feature type="transmembrane region" description="Helical" evidence="1">
    <location>
        <begin position="157"/>
        <end position="175"/>
    </location>
</feature>
<feature type="transmembrane region" description="Helical" evidence="1">
    <location>
        <begin position="211"/>
        <end position="231"/>
    </location>
</feature>
<dbReference type="NCBIfam" id="TIGR04370">
    <property type="entry name" value="glyco_rpt_poly"/>
    <property type="match status" value="1"/>
</dbReference>
<feature type="transmembrane region" description="Helical" evidence="1">
    <location>
        <begin position="130"/>
        <end position="150"/>
    </location>
</feature>
<organism evidence="2 3">
    <name type="scientific">Lactobacillus mulieris</name>
    <dbReference type="NCBI Taxonomy" id="2508708"/>
    <lineage>
        <taxon>Bacteria</taxon>
        <taxon>Bacillati</taxon>
        <taxon>Bacillota</taxon>
        <taxon>Bacilli</taxon>
        <taxon>Lactobacillales</taxon>
        <taxon>Lactobacillaceae</taxon>
        <taxon>Lactobacillus</taxon>
    </lineage>
</organism>
<proteinExistence type="predicted"/>
<feature type="transmembrane region" description="Helical" evidence="1">
    <location>
        <begin position="181"/>
        <end position="199"/>
    </location>
</feature>
<keyword evidence="1" id="KW-0812">Transmembrane</keyword>
<comment type="caution">
    <text evidence="2">The sequence shown here is derived from an EMBL/GenBank/DDBJ whole genome shotgun (WGS) entry which is preliminary data.</text>
</comment>